<accession>A0A8H3YHI5</accession>
<gene>
    <name evidence="1" type="ORF">NliqN6_4073</name>
</gene>
<dbReference type="EMBL" id="BLZA01000023">
    <property type="protein sequence ID" value="GHJ87671.1"/>
    <property type="molecule type" value="Genomic_DNA"/>
</dbReference>
<proteinExistence type="predicted"/>
<dbReference type="Proteomes" id="UP000620104">
    <property type="component" value="Unassembled WGS sequence"/>
</dbReference>
<sequence length="230" mass="26044">MNDGSSRVPTSIRYSLSRHCGNEREQSSQIEFARRKVCTQAYRICPQLVDLHSLRSTSHSLPQETTPDLSTLEKSIADLCSPLFPESSARQSFRKQDIHRRSCNRNKKPIDLAWELASHVELGHLLQQFEENIAVCMDLFTFDLQVNAVKSASRLSQRKGTSAELKEDLVELRKAAELRERELTEDEWILVLRSEAIMMSVPESGGSVALAQIHITPDVVEQSGENVQRN</sequence>
<organism evidence="1 2">
    <name type="scientific">Naganishia liquefaciens</name>
    <dbReference type="NCBI Taxonomy" id="104408"/>
    <lineage>
        <taxon>Eukaryota</taxon>
        <taxon>Fungi</taxon>
        <taxon>Dikarya</taxon>
        <taxon>Basidiomycota</taxon>
        <taxon>Agaricomycotina</taxon>
        <taxon>Tremellomycetes</taxon>
        <taxon>Filobasidiales</taxon>
        <taxon>Filobasidiaceae</taxon>
        <taxon>Naganishia</taxon>
    </lineage>
</organism>
<name>A0A8H3YHI5_9TREE</name>
<dbReference type="AlphaFoldDB" id="A0A8H3YHI5"/>
<evidence type="ECO:0000313" key="2">
    <source>
        <dbReference type="Proteomes" id="UP000620104"/>
    </source>
</evidence>
<comment type="caution">
    <text evidence="1">The sequence shown here is derived from an EMBL/GenBank/DDBJ whole genome shotgun (WGS) entry which is preliminary data.</text>
</comment>
<keyword evidence="2" id="KW-1185">Reference proteome</keyword>
<reference evidence="1" key="1">
    <citation type="submission" date="2020-07" db="EMBL/GenBank/DDBJ databases">
        <title>Draft Genome Sequence of a Deep-Sea Yeast, Naganishia (Cryptococcus) liquefaciens strain N6.</title>
        <authorList>
            <person name="Han Y.W."/>
            <person name="Kajitani R."/>
            <person name="Morimoto H."/>
            <person name="Parhat M."/>
            <person name="Tsubouchi H."/>
            <person name="Bakenova O."/>
            <person name="Ogata M."/>
            <person name="Argunhan B."/>
            <person name="Aoki R."/>
            <person name="Kajiwara S."/>
            <person name="Itoh T."/>
            <person name="Iwasaki H."/>
        </authorList>
    </citation>
    <scope>NUCLEOTIDE SEQUENCE</scope>
    <source>
        <strain evidence="1">N6</strain>
    </source>
</reference>
<protein>
    <submittedName>
        <fullName evidence="1">Uncharacterized protein</fullName>
    </submittedName>
</protein>
<evidence type="ECO:0000313" key="1">
    <source>
        <dbReference type="EMBL" id="GHJ87671.1"/>
    </source>
</evidence>